<reference evidence="3" key="1">
    <citation type="submission" date="2016-06" db="UniProtKB">
        <authorList>
            <consortium name="WormBaseParasite"/>
        </authorList>
    </citation>
    <scope>IDENTIFICATION</scope>
</reference>
<reference evidence="1 2" key="2">
    <citation type="submission" date="2018-11" db="EMBL/GenBank/DDBJ databases">
        <authorList>
            <consortium name="Pathogen Informatics"/>
        </authorList>
    </citation>
    <scope>NUCLEOTIDE SEQUENCE [LARGE SCALE GENOMIC DNA]</scope>
</reference>
<accession>A0A183UL34</accession>
<name>A0A183UL34_TOXCA</name>
<dbReference type="AlphaFoldDB" id="A0A183UL34"/>
<keyword evidence="2" id="KW-1185">Reference proteome</keyword>
<dbReference type="WBParaSite" id="TCNE_0000920401-mRNA-1">
    <property type="protein sequence ID" value="TCNE_0000920401-mRNA-1"/>
    <property type="gene ID" value="TCNE_0000920401"/>
</dbReference>
<dbReference type="Proteomes" id="UP000050794">
    <property type="component" value="Unassembled WGS sequence"/>
</dbReference>
<evidence type="ECO:0000313" key="1">
    <source>
        <dbReference type="EMBL" id="VDM40525.1"/>
    </source>
</evidence>
<dbReference type="EMBL" id="UYWY01020107">
    <property type="protein sequence ID" value="VDM40525.1"/>
    <property type="molecule type" value="Genomic_DNA"/>
</dbReference>
<proteinExistence type="predicted"/>
<sequence length="90" mass="10389">FFLQKHRKYTGNAKEFLLIVTYIEWHTSSAPVQLNTLLDVACLIDALKRTDEARVLHTSFMASDLDDVQRDLCLARKRLISFTTSSSTRR</sequence>
<organism evidence="2 3">
    <name type="scientific">Toxocara canis</name>
    <name type="common">Canine roundworm</name>
    <dbReference type="NCBI Taxonomy" id="6265"/>
    <lineage>
        <taxon>Eukaryota</taxon>
        <taxon>Metazoa</taxon>
        <taxon>Ecdysozoa</taxon>
        <taxon>Nematoda</taxon>
        <taxon>Chromadorea</taxon>
        <taxon>Rhabditida</taxon>
        <taxon>Spirurina</taxon>
        <taxon>Ascaridomorpha</taxon>
        <taxon>Ascaridoidea</taxon>
        <taxon>Toxocaridae</taxon>
        <taxon>Toxocara</taxon>
    </lineage>
</organism>
<evidence type="ECO:0000313" key="3">
    <source>
        <dbReference type="WBParaSite" id="TCNE_0000920401-mRNA-1"/>
    </source>
</evidence>
<protein>
    <submittedName>
        <fullName evidence="3">DUF4071 domain-containing protein</fullName>
    </submittedName>
</protein>
<gene>
    <name evidence="1" type="ORF">TCNE_LOCUS9204</name>
</gene>
<evidence type="ECO:0000313" key="2">
    <source>
        <dbReference type="Proteomes" id="UP000050794"/>
    </source>
</evidence>